<dbReference type="KEGG" id="jre:109020850"/>
<accession>A0A2I4HRZ3</accession>
<dbReference type="Pfam" id="PF13456">
    <property type="entry name" value="RVT_3"/>
    <property type="match status" value="1"/>
</dbReference>
<evidence type="ECO:0000313" key="1">
    <source>
        <dbReference type="Proteomes" id="UP000235220"/>
    </source>
</evidence>
<dbReference type="Gramene" id="Jr10_12540_p1">
    <property type="protein sequence ID" value="cds.Jr10_12540_p1"/>
    <property type="gene ID" value="Jr10_12540"/>
</dbReference>
<name>A0A2I4HRZ3_JUGRE</name>
<dbReference type="CDD" id="cd06222">
    <property type="entry name" value="RNase_H_like"/>
    <property type="match status" value="1"/>
</dbReference>
<dbReference type="GO" id="GO:0003676">
    <property type="term" value="F:nucleic acid binding"/>
    <property type="evidence" value="ECO:0007669"/>
    <property type="project" value="InterPro"/>
</dbReference>
<dbReference type="InterPro" id="IPR036397">
    <property type="entry name" value="RNaseH_sf"/>
</dbReference>
<sequence length="153" mass="16676">MPPPQGIVKINLDASVDKHLSLAGFGVVVRDSKGHVLATMRMKQNLLPDPHLSESYVVFYASKFAMELGFQRIILEGDALNIVEGIKNGAQGWDSSSMLILDARSLLAQLQQWTVAHIQRGFNSVAHALAISALSIANSMFDIEVPQCIAHLL</sequence>
<dbReference type="GeneID" id="109020850"/>
<dbReference type="SUPFAM" id="SSF53098">
    <property type="entry name" value="Ribonuclease H-like"/>
    <property type="match status" value="1"/>
</dbReference>
<dbReference type="InterPro" id="IPR002156">
    <property type="entry name" value="RNaseH_domain"/>
</dbReference>
<organism evidence="1 2">
    <name type="scientific">Juglans regia</name>
    <name type="common">English walnut</name>
    <dbReference type="NCBI Taxonomy" id="51240"/>
    <lineage>
        <taxon>Eukaryota</taxon>
        <taxon>Viridiplantae</taxon>
        <taxon>Streptophyta</taxon>
        <taxon>Embryophyta</taxon>
        <taxon>Tracheophyta</taxon>
        <taxon>Spermatophyta</taxon>
        <taxon>Magnoliopsida</taxon>
        <taxon>eudicotyledons</taxon>
        <taxon>Gunneridae</taxon>
        <taxon>Pentapetalae</taxon>
        <taxon>rosids</taxon>
        <taxon>fabids</taxon>
        <taxon>Fagales</taxon>
        <taxon>Juglandaceae</taxon>
        <taxon>Juglans</taxon>
    </lineage>
</organism>
<gene>
    <name evidence="2" type="primary">LOC109020850</name>
</gene>
<proteinExistence type="predicted"/>
<dbReference type="RefSeq" id="XP_018858919.1">
    <property type="nucleotide sequence ID" value="XM_019003374.1"/>
</dbReference>
<dbReference type="PANTHER" id="PTHR47723">
    <property type="entry name" value="OS05G0353850 PROTEIN"/>
    <property type="match status" value="1"/>
</dbReference>
<dbReference type="Proteomes" id="UP000235220">
    <property type="component" value="Chromosome 10"/>
</dbReference>
<dbReference type="InterPro" id="IPR012337">
    <property type="entry name" value="RNaseH-like_sf"/>
</dbReference>
<dbReference type="InterPro" id="IPR044730">
    <property type="entry name" value="RNase_H-like_dom_plant"/>
</dbReference>
<dbReference type="PANTHER" id="PTHR47723:SF21">
    <property type="entry name" value="POLYNUCLEOTIDYL TRANSFERASE, RIBONUCLEASE H-LIKE SUPERFAMILY PROTEIN"/>
    <property type="match status" value="1"/>
</dbReference>
<reference evidence="2" key="1">
    <citation type="submission" date="2025-08" db="UniProtKB">
        <authorList>
            <consortium name="RefSeq"/>
        </authorList>
    </citation>
    <scope>IDENTIFICATION</scope>
    <source>
        <tissue evidence="2">Leaves</tissue>
    </source>
</reference>
<dbReference type="Gene3D" id="3.30.420.10">
    <property type="entry name" value="Ribonuclease H-like superfamily/Ribonuclease H"/>
    <property type="match status" value="1"/>
</dbReference>
<evidence type="ECO:0000313" key="2">
    <source>
        <dbReference type="RefSeq" id="XP_018858919.1"/>
    </source>
</evidence>
<dbReference type="OrthoDB" id="1906820at2759"/>
<keyword evidence="1" id="KW-1185">Reference proteome</keyword>
<dbReference type="AlphaFoldDB" id="A0A2I4HRZ3"/>
<protein>
    <submittedName>
        <fullName evidence="2">Uncharacterized protein LOC109020850</fullName>
    </submittedName>
</protein>
<dbReference type="GO" id="GO:0004523">
    <property type="term" value="F:RNA-DNA hybrid ribonuclease activity"/>
    <property type="evidence" value="ECO:0007669"/>
    <property type="project" value="InterPro"/>
</dbReference>
<dbReference type="InterPro" id="IPR053151">
    <property type="entry name" value="RNase_H-like"/>
</dbReference>